<dbReference type="InterPro" id="IPR054170">
    <property type="entry name" value="RlmL_1st"/>
</dbReference>
<reference evidence="10 11" key="1">
    <citation type="submission" date="2011-01" db="EMBL/GenBank/DDBJ databases">
        <authorList>
            <person name="Weinstock G."/>
            <person name="Sodergren E."/>
            <person name="Clifton S."/>
            <person name="Fulton L."/>
            <person name="Fulton B."/>
            <person name="Courtney L."/>
            <person name="Fronick C."/>
            <person name="Harrison M."/>
            <person name="Strong C."/>
            <person name="Farmer C."/>
            <person name="Delahaunty K."/>
            <person name="Markovic C."/>
            <person name="Hall O."/>
            <person name="Minx P."/>
            <person name="Tomlinson C."/>
            <person name="Mitreva M."/>
            <person name="Hou S."/>
            <person name="Chen J."/>
            <person name="Wollam A."/>
            <person name="Pepin K.H."/>
            <person name="Johnson M."/>
            <person name="Bhonagiri V."/>
            <person name="Zhang X."/>
            <person name="Suruliraj S."/>
            <person name="Warren W."/>
            <person name="Chinwalla A."/>
            <person name="Mardis E.R."/>
            <person name="Wilson R.K."/>
        </authorList>
    </citation>
    <scope>NUCLEOTIDE SEQUENCE [LARGE SCALE GENOMIC DNA]</scope>
    <source>
        <strain evidence="11">DSM 22608 / JCM 16073 / KCTC 15190 / YIT 12066</strain>
    </source>
</reference>
<accession>E8LLU6</accession>
<keyword evidence="3 6" id="KW-0489">Methyltransferase</keyword>
<keyword evidence="2 6" id="KW-0698">rRNA processing</keyword>
<dbReference type="GO" id="GO:0005737">
    <property type="term" value="C:cytoplasm"/>
    <property type="evidence" value="ECO:0007669"/>
    <property type="project" value="UniProtKB-SubCell"/>
</dbReference>
<feature type="compositionally biased region" description="Basic and acidic residues" evidence="8">
    <location>
        <begin position="751"/>
        <end position="763"/>
    </location>
</feature>
<dbReference type="SMART" id="SM00981">
    <property type="entry name" value="THUMP"/>
    <property type="match status" value="1"/>
</dbReference>
<evidence type="ECO:0000256" key="3">
    <source>
        <dbReference type="ARBA" id="ARBA00022603"/>
    </source>
</evidence>
<comment type="subcellular location">
    <subcellularLocation>
        <location evidence="6">Cytoplasm</location>
    </subcellularLocation>
</comment>
<dbReference type="EC" id="2.1.1.173" evidence="6"/>
<comment type="caution">
    <text evidence="10">The sequence shown here is derived from an EMBL/GenBank/DDBJ whole genome shotgun (WGS) entry which is preliminary data.</text>
</comment>
<proteinExistence type="inferred from homology"/>
<evidence type="ECO:0000256" key="7">
    <source>
        <dbReference type="PROSITE-ProRule" id="PRU00529"/>
    </source>
</evidence>
<dbReference type="InterPro" id="IPR019614">
    <property type="entry name" value="SAM-dep_methyl-trfase"/>
</dbReference>
<dbReference type="PANTHER" id="PTHR47313">
    <property type="entry name" value="RIBOSOMAL RNA LARGE SUBUNIT METHYLTRANSFERASE K/L"/>
    <property type="match status" value="1"/>
</dbReference>
<dbReference type="STRING" id="762983.HMPREF9444_01719"/>
<keyword evidence="11" id="KW-1185">Reference proteome</keyword>
<dbReference type="InterPro" id="IPR029063">
    <property type="entry name" value="SAM-dependent_MTases_sf"/>
</dbReference>
<dbReference type="Gene3D" id="3.40.50.150">
    <property type="entry name" value="Vaccinia Virus protein VP39"/>
    <property type="match status" value="2"/>
</dbReference>
<dbReference type="GO" id="GO:0052915">
    <property type="term" value="F:23S rRNA (guanine(2445)-N(2))-methyltransferase activity"/>
    <property type="evidence" value="ECO:0007669"/>
    <property type="project" value="UniProtKB-UniRule"/>
</dbReference>
<dbReference type="Gene3D" id="3.30.2130.30">
    <property type="match status" value="1"/>
</dbReference>
<dbReference type="InterPro" id="IPR017244">
    <property type="entry name" value="23SrRNA_methyltr_KL"/>
</dbReference>
<comment type="catalytic activity">
    <reaction evidence="6">
        <text>guanosine(2445) in 23S rRNA + S-adenosyl-L-methionine = N(2)-methylguanosine(2445) in 23S rRNA + S-adenosyl-L-homocysteine + H(+)</text>
        <dbReference type="Rhea" id="RHEA:42740"/>
        <dbReference type="Rhea" id="RHEA-COMP:10215"/>
        <dbReference type="Rhea" id="RHEA-COMP:10216"/>
        <dbReference type="ChEBI" id="CHEBI:15378"/>
        <dbReference type="ChEBI" id="CHEBI:57856"/>
        <dbReference type="ChEBI" id="CHEBI:59789"/>
        <dbReference type="ChEBI" id="CHEBI:74269"/>
        <dbReference type="ChEBI" id="CHEBI:74481"/>
        <dbReference type="EC" id="2.1.1.173"/>
    </reaction>
</comment>
<dbReference type="InterPro" id="IPR004114">
    <property type="entry name" value="THUMP_dom"/>
</dbReference>
<dbReference type="AlphaFoldDB" id="E8LLU6"/>
<keyword evidence="5 6" id="KW-0949">S-adenosyl-L-methionine</keyword>
<keyword evidence="4 6" id="KW-0808">Transferase</keyword>
<sequence>MLKFFAPCPKGLEGLLFNELTSLNLKNVKETVAGVYFDGEFADGMRACLWSRFASRILLNLQSFYCNDDTDLYMGAAGVAWENYFSSNETIAVEFSGTNESIRNTQYGALKVKDAVCDRLLKSDGKRPDVDRHQPDVRIFAHLERKGQAFIGIDISGLALLKREYHRNTGIAPLKENLAAAMVVRSGYAGQNFLDPMCGSGTLLLEAAAIATDTAPGLRRSHFGFFKLKIFDKDKWQALLAEATLRSNRGLKAAKEKGTKIVGFDADSNIVDIAASNAYKAGFSEIIETKACPLSALYNPFDNNLPVTVVTNPPYGERMGNFNELIALYGDLGQKLKENFKGSTAAVISSSNDLLSCIRLHPDKVYKLYNGALQCQLRVFTINLSNEEPEKEVAEINRSAEPAADFANRLTKNIKFIKKWAQNEETNAYRVYDADLPDYQAAIDCYGDNYVVQEYAAPSTVSAQIARRRVLDMISAVIRVTGVPGDHVILKSRERQKGSQQYEKSEVKTNNFFEVYEKDARFKVNLEDYLDTGLFLDARPIRALIRKEAKDKSFLNLFAYTASASVMAALGGAVRTVTVDMSRTYLDWGMDNFKLNNISLKGHDFIQADCLAWLSSDHNESFDLIYIDPPTFSNSKRMSKTFDVQRDHLMLLANLTRHLKDGGNVIFCTNRRNFKLDENIKDYGFTVKDITKFTIPRDFMRSKNSHSCFMLSFTKAECKGEVTPLVTVTNVPRWSKTLSDKENRFSYKKSRELKDEAAQDRRGSYQSGKFGNKERFSDFSSRDGKFNRERNGRKAPRFSKEKAQVRGRVWGPEGIKDL</sequence>
<dbReference type="InterPro" id="IPR002052">
    <property type="entry name" value="DNA_methylase_N6_adenine_CS"/>
</dbReference>
<comment type="similarity">
    <text evidence="6">Belongs to the methyltransferase superfamily. RlmKL family.</text>
</comment>
<evidence type="ECO:0000256" key="5">
    <source>
        <dbReference type="ARBA" id="ARBA00022691"/>
    </source>
</evidence>
<dbReference type="NCBIfam" id="NF008748">
    <property type="entry name" value="PRK11783.1"/>
    <property type="match status" value="1"/>
</dbReference>
<evidence type="ECO:0000313" key="11">
    <source>
        <dbReference type="Proteomes" id="UP000018458"/>
    </source>
</evidence>
<feature type="domain" description="THUMP" evidence="9">
    <location>
        <begin position="43"/>
        <end position="155"/>
    </location>
</feature>
<name>E8LLU6_SUCHY</name>
<keyword evidence="1 6" id="KW-0963">Cytoplasm</keyword>
<evidence type="ECO:0000256" key="6">
    <source>
        <dbReference type="HAMAP-Rule" id="MF_01858"/>
    </source>
</evidence>
<evidence type="ECO:0000259" key="9">
    <source>
        <dbReference type="PROSITE" id="PS51165"/>
    </source>
</evidence>
<dbReference type="PROSITE" id="PS01261">
    <property type="entry name" value="UPF0020"/>
    <property type="match status" value="1"/>
</dbReference>
<dbReference type="OrthoDB" id="9809404at2"/>
<dbReference type="Pfam" id="PF22020">
    <property type="entry name" value="RlmL_1st"/>
    <property type="match status" value="1"/>
</dbReference>
<gene>
    <name evidence="6" type="primary">rlmL</name>
    <name evidence="10" type="ORF">HMPREF9444_01719</name>
</gene>
<dbReference type="HAMAP" id="MF_01858">
    <property type="entry name" value="23SrRNA_methyltr_KL"/>
    <property type="match status" value="1"/>
</dbReference>
<dbReference type="eggNOG" id="COG0116">
    <property type="taxonomic scope" value="Bacteria"/>
</dbReference>
<evidence type="ECO:0000256" key="2">
    <source>
        <dbReference type="ARBA" id="ARBA00022552"/>
    </source>
</evidence>
<dbReference type="InterPro" id="IPR053943">
    <property type="entry name" value="RlmKL-like_Mtase_CS"/>
</dbReference>
<dbReference type="EMBL" id="AEVO01000116">
    <property type="protein sequence ID" value="EFY06494.1"/>
    <property type="molecule type" value="Genomic_DNA"/>
</dbReference>
<dbReference type="EC" id="2.1.1.264" evidence="6"/>
<dbReference type="Pfam" id="PF01170">
    <property type="entry name" value="UPF0020"/>
    <property type="match status" value="1"/>
</dbReference>
<feature type="compositionally biased region" description="Basic and acidic residues" evidence="8">
    <location>
        <begin position="771"/>
        <end position="804"/>
    </location>
</feature>
<organism evidence="10 11">
    <name type="scientific">Succinatimonas hippei (strain DSM 22608 / JCM 16073 / KCTC 15190 / YIT 12066)</name>
    <dbReference type="NCBI Taxonomy" id="762983"/>
    <lineage>
        <taxon>Bacteria</taxon>
        <taxon>Pseudomonadati</taxon>
        <taxon>Pseudomonadota</taxon>
        <taxon>Gammaproteobacteria</taxon>
        <taxon>Aeromonadales</taxon>
        <taxon>Succinivibrionaceae</taxon>
        <taxon>Succinatimonas</taxon>
    </lineage>
</organism>
<dbReference type="PANTHER" id="PTHR47313:SF1">
    <property type="entry name" value="RIBOSOMAL RNA LARGE SUBUNIT METHYLTRANSFERASE K_L"/>
    <property type="match status" value="1"/>
</dbReference>
<dbReference type="CDD" id="cd11715">
    <property type="entry name" value="THUMP_AdoMetMT"/>
    <property type="match status" value="1"/>
</dbReference>
<dbReference type="Proteomes" id="UP000018458">
    <property type="component" value="Unassembled WGS sequence"/>
</dbReference>
<keyword evidence="7" id="KW-0694">RNA-binding</keyword>
<feature type="region of interest" description="Disordered" evidence="8">
    <location>
        <begin position="751"/>
        <end position="818"/>
    </location>
</feature>
<dbReference type="CDD" id="cd02440">
    <property type="entry name" value="AdoMet_MTases"/>
    <property type="match status" value="1"/>
</dbReference>
<evidence type="ECO:0000256" key="1">
    <source>
        <dbReference type="ARBA" id="ARBA00022490"/>
    </source>
</evidence>
<dbReference type="PIRSF" id="PIRSF037618">
    <property type="entry name" value="RNA_Mtase_bacteria_prd"/>
    <property type="match status" value="1"/>
</dbReference>
<dbReference type="GO" id="GO:0070043">
    <property type="term" value="F:rRNA (guanine-N7-)-methyltransferase activity"/>
    <property type="evidence" value="ECO:0007669"/>
    <property type="project" value="UniProtKB-UniRule"/>
</dbReference>
<evidence type="ECO:0000256" key="4">
    <source>
        <dbReference type="ARBA" id="ARBA00022679"/>
    </source>
</evidence>
<dbReference type="GO" id="GO:0003723">
    <property type="term" value="F:RNA binding"/>
    <property type="evidence" value="ECO:0007669"/>
    <property type="project" value="UniProtKB-UniRule"/>
</dbReference>
<dbReference type="Pfam" id="PF10672">
    <property type="entry name" value="Methyltrans_SAM"/>
    <property type="match status" value="1"/>
</dbReference>
<dbReference type="PROSITE" id="PS00092">
    <property type="entry name" value="N6_MTASE"/>
    <property type="match status" value="1"/>
</dbReference>
<dbReference type="Gene3D" id="3.30.750.80">
    <property type="entry name" value="RNA methyltransferase domain (HRMD) like"/>
    <property type="match status" value="1"/>
</dbReference>
<dbReference type="PROSITE" id="PS51165">
    <property type="entry name" value="THUMP"/>
    <property type="match status" value="1"/>
</dbReference>
<dbReference type="SUPFAM" id="SSF53335">
    <property type="entry name" value="S-adenosyl-L-methionine-dependent methyltransferases"/>
    <property type="match status" value="2"/>
</dbReference>
<dbReference type="HOGENOM" id="CLU_014042_2_0_6"/>
<dbReference type="eggNOG" id="COG1092">
    <property type="taxonomic scope" value="Bacteria"/>
</dbReference>
<dbReference type="InterPro" id="IPR000241">
    <property type="entry name" value="RlmKL-like_Mtase"/>
</dbReference>
<comment type="function">
    <text evidence="6">Specifically methylates the guanine in position 2445 (m2G2445) and the guanine in position 2069 (m7G2069) of 23S rRNA.</text>
</comment>
<dbReference type="RefSeq" id="WP_009143884.1">
    <property type="nucleotide sequence ID" value="NZ_GL831047.1"/>
</dbReference>
<comment type="catalytic activity">
    <reaction evidence="6">
        <text>guanosine(2069) in 23S rRNA + S-adenosyl-L-methionine = N(2)-methylguanosine(2069) in 23S rRNA + S-adenosyl-L-homocysteine + H(+)</text>
        <dbReference type="Rhea" id="RHEA:43772"/>
        <dbReference type="Rhea" id="RHEA-COMP:10688"/>
        <dbReference type="Rhea" id="RHEA-COMP:10689"/>
        <dbReference type="ChEBI" id="CHEBI:15378"/>
        <dbReference type="ChEBI" id="CHEBI:57856"/>
        <dbReference type="ChEBI" id="CHEBI:59789"/>
        <dbReference type="ChEBI" id="CHEBI:74269"/>
        <dbReference type="ChEBI" id="CHEBI:74481"/>
        <dbReference type="EC" id="2.1.1.264"/>
    </reaction>
</comment>
<protein>
    <recommendedName>
        <fullName evidence="6">Ribosomal RNA large subunit methyltransferase K/L</fullName>
    </recommendedName>
    <domain>
        <recommendedName>
            <fullName evidence="6">23S rRNA m2G2445 methyltransferase</fullName>
            <ecNumber evidence="6">2.1.1.173</ecNumber>
        </recommendedName>
        <alternativeName>
            <fullName evidence="6">rRNA (guanine-N(2)-)-methyltransferase RlmL</fullName>
        </alternativeName>
    </domain>
    <domain>
        <recommendedName>
            <fullName evidence="6">23S rRNA m7G2069 methyltransferase</fullName>
            <ecNumber evidence="6">2.1.1.264</ecNumber>
        </recommendedName>
        <alternativeName>
            <fullName evidence="6">rRNA (guanine-N(7)-)-methyltransferase RlmK</fullName>
        </alternativeName>
    </domain>
</protein>
<evidence type="ECO:0000313" key="10">
    <source>
        <dbReference type="EMBL" id="EFY06494.1"/>
    </source>
</evidence>
<dbReference type="Pfam" id="PF02926">
    <property type="entry name" value="THUMP"/>
    <property type="match status" value="1"/>
</dbReference>
<evidence type="ECO:0000256" key="8">
    <source>
        <dbReference type="SAM" id="MobiDB-lite"/>
    </source>
</evidence>